<evidence type="ECO:0000256" key="1">
    <source>
        <dbReference type="SAM" id="Phobius"/>
    </source>
</evidence>
<keyword evidence="1" id="KW-0472">Membrane</keyword>
<feature type="transmembrane region" description="Helical" evidence="1">
    <location>
        <begin position="41"/>
        <end position="63"/>
    </location>
</feature>
<dbReference type="RefSeq" id="WP_381508426.1">
    <property type="nucleotide sequence ID" value="NZ_JBHUOM010000048.1"/>
</dbReference>
<proteinExistence type="predicted"/>
<evidence type="ECO:0000313" key="2">
    <source>
        <dbReference type="EMBL" id="MFD2937915.1"/>
    </source>
</evidence>
<organism evidence="2 3">
    <name type="scientific">Spirosoma flavum</name>
    <dbReference type="NCBI Taxonomy" id="2048557"/>
    <lineage>
        <taxon>Bacteria</taxon>
        <taxon>Pseudomonadati</taxon>
        <taxon>Bacteroidota</taxon>
        <taxon>Cytophagia</taxon>
        <taxon>Cytophagales</taxon>
        <taxon>Cytophagaceae</taxon>
        <taxon>Spirosoma</taxon>
    </lineage>
</organism>
<comment type="caution">
    <text evidence="2">The sequence shown here is derived from an EMBL/GenBank/DDBJ whole genome shotgun (WGS) entry which is preliminary data.</text>
</comment>
<reference evidence="3" key="1">
    <citation type="journal article" date="2019" name="Int. J. Syst. Evol. Microbiol.">
        <title>The Global Catalogue of Microorganisms (GCM) 10K type strain sequencing project: providing services to taxonomists for standard genome sequencing and annotation.</title>
        <authorList>
            <consortium name="The Broad Institute Genomics Platform"/>
            <consortium name="The Broad Institute Genome Sequencing Center for Infectious Disease"/>
            <person name="Wu L."/>
            <person name="Ma J."/>
        </authorList>
    </citation>
    <scope>NUCLEOTIDE SEQUENCE [LARGE SCALE GENOMIC DNA]</scope>
    <source>
        <strain evidence="3">KCTC 52490</strain>
    </source>
</reference>
<gene>
    <name evidence="2" type="ORF">ACFS25_29385</name>
</gene>
<accession>A0ABW6AV85</accession>
<dbReference type="Proteomes" id="UP001597512">
    <property type="component" value="Unassembled WGS sequence"/>
</dbReference>
<evidence type="ECO:0000313" key="3">
    <source>
        <dbReference type="Proteomes" id="UP001597512"/>
    </source>
</evidence>
<keyword evidence="1" id="KW-1133">Transmembrane helix</keyword>
<name>A0ABW6AV85_9BACT</name>
<sequence length="74" mass="8379">MSLYSLARGSTIHDCQNEIVCGLLLLLKVSMNKQQSQSSTLLFYTFNVMFFDVVNIALLEPILKRLSARLLKSI</sequence>
<protein>
    <submittedName>
        <fullName evidence="2">Uncharacterized protein</fullName>
    </submittedName>
</protein>
<keyword evidence="3" id="KW-1185">Reference proteome</keyword>
<dbReference type="EMBL" id="JBHUOM010000048">
    <property type="protein sequence ID" value="MFD2937915.1"/>
    <property type="molecule type" value="Genomic_DNA"/>
</dbReference>
<keyword evidence="1" id="KW-0812">Transmembrane</keyword>